<keyword evidence="1" id="KW-0812">Transmembrane</keyword>
<keyword evidence="1" id="KW-1133">Transmembrane helix</keyword>
<feature type="transmembrane region" description="Helical" evidence="1">
    <location>
        <begin position="110"/>
        <end position="128"/>
    </location>
</feature>
<feature type="transmembrane region" description="Helical" evidence="1">
    <location>
        <begin position="348"/>
        <end position="370"/>
    </location>
</feature>
<dbReference type="EMBL" id="CP097501">
    <property type="protein sequence ID" value="URD67190.1"/>
    <property type="molecule type" value="Genomic_DNA"/>
</dbReference>
<feature type="transmembrane region" description="Helical" evidence="1">
    <location>
        <begin position="301"/>
        <end position="319"/>
    </location>
</feature>
<keyword evidence="1" id="KW-0472">Membrane</keyword>
<feature type="transmembrane region" description="Helical" evidence="1">
    <location>
        <begin position="78"/>
        <end position="98"/>
    </location>
</feature>
<dbReference type="InterPro" id="IPR049458">
    <property type="entry name" value="EpsG-like"/>
</dbReference>
<feature type="transmembrane region" description="Helical" evidence="1">
    <location>
        <begin position="227"/>
        <end position="246"/>
    </location>
</feature>
<reference evidence="2" key="1">
    <citation type="submission" date="2022-05" db="EMBL/GenBank/DDBJ databases">
        <title>Alysiella filiformis genome sequencing.</title>
        <authorList>
            <person name="Viehboeck T."/>
        </authorList>
    </citation>
    <scope>NUCLEOTIDE SEQUENCE</scope>
    <source>
        <strain evidence="2">DSM 2580</strain>
    </source>
</reference>
<accession>A0AAE9HWQ8</accession>
<gene>
    <name evidence="2" type="ORF">LNQ82_08350</name>
</gene>
<organism evidence="2 3">
    <name type="scientific">Conchiformibius steedae DSM 2580</name>
    <dbReference type="NCBI Taxonomy" id="1121352"/>
    <lineage>
        <taxon>Bacteria</taxon>
        <taxon>Pseudomonadati</taxon>
        <taxon>Pseudomonadota</taxon>
        <taxon>Betaproteobacteria</taxon>
        <taxon>Neisseriales</taxon>
        <taxon>Neisseriaceae</taxon>
        <taxon>Conchiformibius</taxon>
    </lineage>
</organism>
<dbReference type="RefSeq" id="WP_027021104.1">
    <property type="nucleotide sequence ID" value="NZ_CP097501.1"/>
</dbReference>
<proteinExistence type="predicted"/>
<feature type="transmembrane region" description="Helical" evidence="1">
    <location>
        <begin position="170"/>
        <end position="189"/>
    </location>
</feature>
<evidence type="ECO:0000313" key="2">
    <source>
        <dbReference type="EMBL" id="URD67190.1"/>
    </source>
</evidence>
<dbReference type="Pfam" id="PF14897">
    <property type="entry name" value="EpsG"/>
    <property type="match status" value="1"/>
</dbReference>
<evidence type="ECO:0000313" key="3">
    <source>
        <dbReference type="Proteomes" id="UP001056819"/>
    </source>
</evidence>
<dbReference type="Proteomes" id="UP001056819">
    <property type="component" value="Chromosome"/>
</dbReference>
<evidence type="ECO:0000256" key="1">
    <source>
        <dbReference type="SAM" id="Phobius"/>
    </source>
</evidence>
<dbReference type="AlphaFoldDB" id="A0AAE9HWQ8"/>
<sequence length="390" mass="45516">MLIVLLVVNLLFLFLFPKIYLFIYLFVRSIGNFRNIKYISLLDLLIFIYLGLSLSIMLADRPYYLGKDIGFGEDMFHYYNAFNWIIHNNFFLFIKEFGTIVNLTGSSEPFFWLVVKLISLFTSSEYFIHVLLTFLGLLLIYIAGQIWNKCGLLFIFLYTNTITMFAFQGSAIRSGLAFSFGMIGYAFLLKNKFKIINFLSPFFHFSMIPVPLITYASNTNYKSPKEIIILLLISLISIFPFVFFAFNSIEVGLGAKVAARFSENNVDINSSIQFLVESIFTFIIIFYFFRGKINKSLKNGFIYFFIVALLLLVISPTSFARFYRYGYIFMIYIYSLVFLTSNQYIKILILCFSLSWFIFIGLDRFIGVFAENIFDFLGYNLFFRFNLGIE</sequence>
<feature type="transmembrane region" description="Helical" evidence="1">
    <location>
        <begin position="271"/>
        <end position="289"/>
    </location>
</feature>
<name>A0AAE9HWQ8_9NEIS</name>
<feature type="transmembrane region" description="Helical" evidence="1">
    <location>
        <begin position="39"/>
        <end position="58"/>
    </location>
</feature>
<feature type="transmembrane region" description="Helical" evidence="1">
    <location>
        <begin position="6"/>
        <end position="27"/>
    </location>
</feature>
<feature type="transmembrane region" description="Helical" evidence="1">
    <location>
        <begin position="195"/>
        <end position="215"/>
    </location>
</feature>
<protein>
    <submittedName>
        <fullName evidence="2">EpsG family protein</fullName>
    </submittedName>
</protein>